<feature type="domain" description="Disease resistance N-terminal" evidence="5">
    <location>
        <begin position="5"/>
        <end position="88"/>
    </location>
</feature>
<evidence type="ECO:0000259" key="6">
    <source>
        <dbReference type="Pfam" id="PF23559"/>
    </source>
</evidence>
<feature type="domain" description="Disease resistance protein winged helix" evidence="6">
    <location>
        <begin position="263"/>
        <end position="334"/>
    </location>
</feature>
<dbReference type="Gene3D" id="3.80.10.10">
    <property type="entry name" value="Ribonuclease Inhibitor"/>
    <property type="match status" value="2"/>
</dbReference>
<dbReference type="InterPro" id="IPR027417">
    <property type="entry name" value="P-loop_NTPase"/>
</dbReference>
<keyword evidence="9" id="KW-1185">Reference proteome</keyword>
<dbReference type="SUPFAM" id="SSF52540">
    <property type="entry name" value="P-loop containing nucleoside triphosphate hydrolases"/>
    <property type="match status" value="1"/>
</dbReference>
<evidence type="ECO:0000259" key="5">
    <source>
        <dbReference type="Pfam" id="PF18052"/>
    </source>
</evidence>
<reference evidence="8 9" key="1">
    <citation type="journal article" date="2024" name="G3 (Bethesda)">
        <title>Genome assembly of Hibiscus sabdariffa L. provides insights into metabolisms of medicinal natural products.</title>
        <authorList>
            <person name="Kim T."/>
        </authorList>
    </citation>
    <scope>NUCLEOTIDE SEQUENCE [LARGE SCALE GENOMIC DNA]</scope>
    <source>
        <strain evidence="8">TK-2024</strain>
        <tissue evidence="8">Old leaves</tissue>
    </source>
</reference>
<feature type="domain" description="NB-ARC" evidence="4">
    <location>
        <begin position="192"/>
        <end position="259"/>
    </location>
</feature>
<dbReference type="PANTHER" id="PTHR23155">
    <property type="entry name" value="DISEASE RESISTANCE PROTEIN RP"/>
    <property type="match status" value="1"/>
</dbReference>
<evidence type="ECO:0000313" key="9">
    <source>
        <dbReference type="Proteomes" id="UP001472677"/>
    </source>
</evidence>
<evidence type="ECO:0000256" key="1">
    <source>
        <dbReference type="ARBA" id="ARBA00022737"/>
    </source>
</evidence>
<keyword evidence="1" id="KW-0677">Repeat</keyword>
<dbReference type="InterPro" id="IPR041118">
    <property type="entry name" value="Rx_N"/>
</dbReference>
<dbReference type="SUPFAM" id="SSF52058">
    <property type="entry name" value="L domain-like"/>
    <property type="match status" value="1"/>
</dbReference>
<comment type="caution">
    <text evidence="8">The sequence shown here is derived from an EMBL/GenBank/DDBJ whole genome shotgun (WGS) entry which is preliminary data.</text>
</comment>
<dbReference type="Proteomes" id="UP001472677">
    <property type="component" value="Unassembled WGS sequence"/>
</dbReference>
<evidence type="ECO:0000259" key="4">
    <source>
        <dbReference type="Pfam" id="PF00931"/>
    </source>
</evidence>
<dbReference type="CDD" id="cd14798">
    <property type="entry name" value="RX-CC_like"/>
    <property type="match status" value="1"/>
</dbReference>
<proteinExistence type="predicted"/>
<evidence type="ECO:0000313" key="8">
    <source>
        <dbReference type="EMBL" id="KAK8503607.1"/>
    </source>
</evidence>
<dbReference type="Gene3D" id="1.20.5.4130">
    <property type="match status" value="1"/>
</dbReference>
<dbReference type="InterPro" id="IPR002182">
    <property type="entry name" value="NB-ARC"/>
</dbReference>
<keyword evidence="2" id="KW-0547">Nucleotide-binding</keyword>
<dbReference type="Pfam" id="PF23559">
    <property type="entry name" value="WHD_DRP"/>
    <property type="match status" value="1"/>
</dbReference>
<organism evidence="8 9">
    <name type="scientific">Hibiscus sabdariffa</name>
    <name type="common">roselle</name>
    <dbReference type="NCBI Taxonomy" id="183260"/>
    <lineage>
        <taxon>Eukaryota</taxon>
        <taxon>Viridiplantae</taxon>
        <taxon>Streptophyta</taxon>
        <taxon>Embryophyta</taxon>
        <taxon>Tracheophyta</taxon>
        <taxon>Spermatophyta</taxon>
        <taxon>Magnoliopsida</taxon>
        <taxon>eudicotyledons</taxon>
        <taxon>Gunneridae</taxon>
        <taxon>Pentapetalae</taxon>
        <taxon>rosids</taxon>
        <taxon>malvids</taxon>
        <taxon>Malvales</taxon>
        <taxon>Malvaceae</taxon>
        <taxon>Malvoideae</taxon>
        <taxon>Hibiscus</taxon>
    </lineage>
</organism>
<feature type="domain" description="Disease resistance R13L4/SHOC-2-like LRR" evidence="7">
    <location>
        <begin position="439"/>
        <end position="726"/>
    </location>
</feature>
<sequence length="749" mass="85815">MAWSAVASAVTTIGKLVGEEAVYLWGVENQVDRLQTELKWMQSALVEADVKQYTDERIRLCVAEIRELAYDAEDVIEDFALRVGSKRKGGVSGCIKRSACILNEGWELHQTRSKIDEILKRILDLVRRLQVYGVKGSKDGKGSSSLSVRRELRRPYPHIIDQNIVGLNNALEELVPVLVEEGSHTHCRVVSIWGMGEAWDRLKPAFPTATDRSNSRILLTTRNEEIVSHADRSCYLYELPFLNEEESWELFQKIVFPPSDSTEDYVIEAQRLIQLWVAEGIVSSKEEGDGEWEVAEDVAEHYLLELAARCMIQPQDRDLVTLKVKTFQLHDEMRFLCLSKSKQDNFLFIVDESNACSLSTMRKIRRISALKFFETHRIECPNLRSLSFFNDTNFLEEIFEVGTPSACEIGPSSKLSSFWDNFAVYIRFLKARGIWVYIFTNLKLLRVLNCEGPYGYTGCKLMGDIGNLIHLRFLSLRDLKFEGSKLTSSLGNLRCLQTLDLRLFGPDDIHVPDVLWMLDQLRHLYLPFPFKCGEKTKLKLGTLRNLLTLVNFNTKNCYLNDLIKMTNLRELEIFGHFEIEDFSEENLDKNPPIFEGKYLRTLSITSSEKIDPTHLNHLLSSCASICKLILHVKLSKLPELNHLFSNLAYIRLEECKLQEDPMTTLEQLPNLRVLELNDGAFLGNIMFCSAQGFPKLESLSLMRLYYLEQWEMGEGAMPCLGRLEITGCSNLDMGPVKQRFNKILKEGID</sequence>
<dbReference type="InterPro" id="IPR032675">
    <property type="entry name" value="LRR_dom_sf"/>
</dbReference>
<dbReference type="InterPro" id="IPR044974">
    <property type="entry name" value="Disease_R_plants"/>
</dbReference>
<protein>
    <submittedName>
        <fullName evidence="8">Uncharacterized protein</fullName>
    </submittedName>
</protein>
<dbReference type="Pfam" id="PF18052">
    <property type="entry name" value="Rx_N"/>
    <property type="match status" value="1"/>
</dbReference>
<dbReference type="Pfam" id="PF23598">
    <property type="entry name" value="LRR_14"/>
    <property type="match status" value="1"/>
</dbReference>
<dbReference type="InterPro" id="IPR058922">
    <property type="entry name" value="WHD_DRP"/>
</dbReference>
<dbReference type="Pfam" id="PF00931">
    <property type="entry name" value="NB-ARC"/>
    <property type="match status" value="1"/>
</dbReference>
<evidence type="ECO:0000259" key="7">
    <source>
        <dbReference type="Pfam" id="PF23598"/>
    </source>
</evidence>
<keyword evidence="3" id="KW-0611">Plant defense</keyword>
<gene>
    <name evidence="8" type="ORF">V6N12_024779</name>
</gene>
<evidence type="ECO:0000256" key="3">
    <source>
        <dbReference type="ARBA" id="ARBA00022821"/>
    </source>
</evidence>
<dbReference type="InterPro" id="IPR038005">
    <property type="entry name" value="RX-like_CC"/>
</dbReference>
<accession>A0ABR2B9D5</accession>
<dbReference type="PANTHER" id="PTHR23155:SF1185">
    <property type="entry name" value="DISEASE RESISTANCE RPP8-LIKE PROTEIN 3-RELATED"/>
    <property type="match status" value="1"/>
</dbReference>
<evidence type="ECO:0000256" key="2">
    <source>
        <dbReference type="ARBA" id="ARBA00022741"/>
    </source>
</evidence>
<dbReference type="EMBL" id="JBBPBM010000148">
    <property type="protein sequence ID" value="KAK8503607.1"/>
    <property type="molecule type" value="Genomic_DNA"/>
</dbReference>
<name>A0ABR2B9D5_9ROSI</name>
<dbReference type="InterPro" id="IPR055414">
    <property type="entry name" value="LRR_R13L4/SHOC2-like"/>
</dbReference>